<proteinExistence type="predicted"/>
<organism evidence="3 4">
    <name type="scientific">Cylindrobasidium torrendii FP15055 ss-10</name>
    <dbReference type="NCBI Taxonomy" id="1314674"/>
    <lineage>
        <taxon>Eukaryota</taxon>
        <taxon>Fungi</taxon>
        <taxon>Dikarya</taxon>
        <taxon>Basidiomycota</taxon>
        <taxon>Agaricomycotina</taxon>
        <taxon>Agaricomycetes</taxon>
        <taxon>Agaricomycetidae</taxon>
        <taxon>Agaricales</taxon>
        <taxon>Marasmiineae</taxon>
        <taxon>Physalacriaceae</taxon>
        <taxon>Cylindrobasidium</taxon>
    </lineage>
</organism>
<gene>
    <name evidence="3" type="ORF">CYLTODRAFT_342016</name>
</gene>
<dbReference type="InterPro" id="IPR000195">
    <property type="entry name" value="Rab-GAP-TBC_dom"/>
</dbReference>
<name>A0A0D7BSE9_9AGAR</name>
<dbReference type="Gene3D" id="1.10.10.750">
    <property type="entry name" value="Ypt/Rab-GAP domain of gyp1p, domain 1"/>
    <property type="match status" value="1"/>
</dbReference>
<keyword evidence="4" id="KW-1185">Reference proteome</keyword>
<dbReference type="InterPro" id="IPR035969">
    <property type="entry name" value="Rab-GAP_TBC_sf"/>
</dbReference>
<feature type="region of interest" description="Disordered" evidence="1">
    <location>
        <begin position="15"/>
        <end position="34"/>
    </location>
</feature>
<dbReference type="PROSITE" id="PS50086">
    <property type="entry name" value="TBC_RABGAP"/>
    <property type="match status" value="1"/>
</dbReference>
<feature type="non-terminal residue" evidence="3">
    <location>
        <position position="1"/>
    </location>
</feature>
<evidence type="ECO:0000313" key="3">
    <source>
        <dbReference type="EMBL" id="KIY73468.1"/>
    </source>
</evidence>
<dbReference type="GO" id="GO:0031267">
    <property type="term" value="F:small GTPase binding"/>
    <property type="evidence" value="ECO:0007669"/>
    <property type="project" value="TreeGrafter"/>
</dbReference>
<reference evidence="3 4" key="1">
    <citation type="journal article" date="2015" name="Fungal Genet. Biol.">
        <title>Evolution of novel wood decay mechanisms in Agaricales revealed by the genome sequences of Fistulina hepatica and Cylindrobasidium torrendii.</title>
        <authorList>
            <person name="Floudas D."/>
            <person name="Held B.W."/>
            <person name="Riley R."/>
            <person name="Nagy L.G."/>
            <person name="Koehler G."/>
            <person name="Ransdell A.S."/>
            <person name="Younus H."/>
            <person name="Chow J."/>
            <person name="Chiniquy J."/>
            <person name="Lipzen A."/>
            <person name="Tritt A."/>
            <person name="Sun H."/>
            <person name="Haridas S."/>
            <person name="LaButti K."/>
            <person name="Ohm R.A."/>
            <person name="Kues U."/>
            <person name="Blanchette R.A."/>
            <person name="Grigoriev I.V."/>
            <person name="Minto R.E."/>
            <person name="Hibbett D.S."/>
        </authorList>
    </citation>
    <scope>NUCLEOTIDE SEQUENCE [LARGE SCALE GENOMIC DNA]</scope>
    <source>
        <strain evidence="3 4">FP15055 ss-10</strain>
    </source>
</reference>
<dbReference type="Gene3D" id="1.10.8.270">
    <property type="entry name" value="putative rabgap domain of human tbc1 domain family member 14 like domains"/>
    <property type="match status" value="1"/>
</dbReference>
<evidence type="ECO:0000259" key="2">
    <source>
        <dbReference type="PROSITE" id="PS50086"/>
    </source>
</evidence>
<dbReference type="Gene3D" id="1.10.472.80">
    <property type="entry name" value="Ypt/Rab-GAP domain of gyp1p, domain 3"/>
    <property type="match status" value="1"/>
</dbReference>
<dbReference type="PANTHER" id="PTHR47219">
    <property type="entry name" value="RAB GTPASE-ACTIVATING PROTEIN 1-LIKE"/>
    <property type="match status" value="1"/>
</dbReference>
<evidence type="ECO:0000256" key="1">
    <source>
        <dbReference type="SAM" id="MobiDB-lite"/>
    </source>
</evidence>
<dbReference type="SMART" id="SM00164">
    <property type="entry name" value="TBC"/>
    <property type="match status" value="1"/>
</dbReference>
<dbReference type="AlphaFoldDB" id="A0A0D7BSE9"/>
<dbReference type="Proteomes" id="UP000054007">
    <property type="component" value="Unassembled WGS sequence"/>
</dbReference>
<evidence type="ECO:0000313" key="4">
    <source>
        <dbReference type="Proteomes" id="UP000054007"/>
    </source>
</evidence>
<dbReference type="OrthoDB" id="289721at2759"/>
<accession>A0A0D7BSE9</accession>
<feature type="domain" description="Rab-GAP TBC" evidence="2">
    <location>
        <begin position="128"/>
        <end position="325"/>
    </location>
</feature>
<protein>
    <submittedName>
        <fullName evidence="3">RabGAP/TBC</fullName>
    </submittedName>
</protein>
<sequence length="416" mass="47969">PSPTHRAIQSMAVSLSNENLPPLPLSPTKHQYSRSLGPSVLEKVISKTRPTFLPPKPKQEDNKHLADWQDIMRQSRLAADKRRKALQDRRLLREKKVEETLHIWEKEILPDWRVVNKNSRLRKLWWKGVPTKLRPALWERAVGNPLALNKDSFRMCLSRAKRALASGTFPSAAVIDDDVATTLPSLHLFLPERGPMHTDLKELLYAWVVSRSDEGLGYQRGAARIAAMLLINLPIQKAFVVMRNLLERHCMRSFFGGDASSADVDAYYRIFDTLLADAMPKIYFNFKQHHISPASYLPDWLLPLFLDHLPFEACARLWDVFILEGDSFLYRASLAILAVLEPRLFFPDKQELLELLRGENKAAIDVAIREGNSLDGGKYEIYGLNEESIWERIDAMEDWWRDSTWTRLIQRELPDL</sequence>
<dbReference type="Pfam" id="PF00566">
    <property type="entry name" value="RabGAP-TBC"/>
    <property type="match status" value="1"/>
</dbReference>
<dbReference type="InterPro" id="IPR050302">
    <property type="entry name" value="Rab_GAP_TBC_domain"/>
</dbReference>
<dbReference type="SUPFAM" id="SSF47923">
    <property type="entry name" value="Ypt/Rab-GAP domain of gyp1p"/>
    <property type="match status" value="2"/>
</dbReference>
<dbReference type="PANTHER" id="PTHR47219:SF15">
    <property type="entry name" value="TBC1 DOMAIN FAMILY MEMBER 12 ISOFORM X1"/>
    <property type="match status" value="1"/>
</dbReference>
<dbReference type="EMBL" id="KN880435">
    <property type="protein sequence ID" value="KIY73468.1"/>
    <property type="molecule type" value="Genomic_DNA"/>
</dbReference>
<dbReference type="STRING" id="1314674.A0A0D7BSE9"/>
<dbReference type="GO" id="GO:0005096">
    <property type="term" value="F:GTPase activator activity"/>
    <property type="evidence" value="ECO:0007669"/>
    <property type="project" value="TreeGrafter"/>
</dbReference>